<dbReference type="PANTHER" id="PTHR11717">
    <property type="entry name" value="LOW MOLECULAR WEIGHT PROTEIN TYROSINE PHOSPHATASE"/>
    <property type="match status" value="1"/>
</dbReference>
<dbReference type="Proteomes" id="UP000886889">
    <property type="component" value="Unassembled WGS sequence"/>
</dbReference>
<evidence type="ECO:0000313" key="3">
    <source>
        <dbReference type="Proteomes" id="UP000886889"/>
    </source>
</evidence>
<dbReference type="Pfam" id="PF01451">
    <property type="entry name" value="LMWPc"/>
    <property type="match status" value="1"/>
</dbReference>
<organism evidence="2 3">
    <name type="scientific">Candidatus Merdiplasma excrementigallinarum</name>
    <dbReference type="NCBI Taxonomy" id="2840864"/>
    <lineage>
        <taxon>Bacteria</taxon>
        <taxon>Bacillati</taxon>
        <taxon>Bacillota</taxon>
        <taxon>Clostridia</taxon>
        <taxon>Lachnospirales</taxon>
        <taxon>Lachnospiraceae</taxon>
        <taxon>Lachnospiraceae incertae sedis</taxon>
        <taxon>Candidatus Merdiplasma</taxon>
    </lineage>
</organism>
<reference evidence="2" key="2">
    <citation type="journal article" date="2021" name="PeerJ">
        <title>Extensive microbial diversity within the chicken gut microbiome revealed by metagenomics and culture.</title>
        <authorList>
            <person name="Gilroy R."/>
            <person name="Ravi A."/>
            <person name="Getino M."/>
            <person name="Pursley I."/>
            <person name="Horton D.L."/>
            <person name="Alikhan N.F."/>
            <person name="Baker D."/>
            <person name="Gharbi K."/>
            <person name="Hall N."/>
            <person name="Watson M."/>
            <person name="Adriaenssens E.M."/>
            <person name="Foster-Nyarko E."/>
            <person name="Jarju S."/>
            <person name="Secka A."/>
            <person name="Antonio M."/>
            <person name="Oren A."/>
            <person name="Chaudhuri R.R."/>
            <person name="La Ragione R."/>
            <person name="Hildebrand F."/>
            <person name="Pallen M.J."/>
        </authorList>
    </citation>
    <scope>NUCLEOTIDE SEQUENCE</scope>
    <source>
        <strain evidence="2">ChiBcec6-7307</strain>
    </source>
</reference>
<comment type="caution">
    <text evidence="2">The sequence shown here is derived from an EMBL/GenBank/DDBJ whole genome shotgun (WGS) entry which is preliminary data.</text>
</comment>
<dbReference type="Gene3D" id="3.40.50.2300">
    <property type="match status" value="1"/>
</dbReference>
<dbReference type="SMART" id="SM00226">
    <property type="entry name" value="LMWPc"/>
    <property type="match status" value="1"/>
</dbReference>
<dbReference type="GO" id="GO:0004725">
    <property type="term" value="F:protein tyrosine phosphatase activity"/>
    <property type="evidence" value="ECO:0007669"/>
    <property type="project" value="TreeGrafter"/>
</dbReference>
<proteinExistence type="predicted"/>
<dbReference type="InterPro" id="IPR023485">
    <property type="entry name" value="Ptyr_pPase"/>
</dbReference>
<dbReference type="AlphaFoldDB" id="A0A9D1NXT5"/>
<evidence type="ECO:0000313" key="2">
    <source>
        <dbReference type="EMBL" id="HIV23043.1"/>
    </source>
</evidence>
<reference evidence="2" key="1">
    <citation type="submission" date="2020-10" db="EMBL/GenBank/DDBJ databases">
        <authorList>
            <person name="Gilroy R."/>
        </authorList>
    </citation>
    <scope>NUCLEOTIDE SEQUENCE</scope>
    <source>
        <strain evidence="2">ChiBcec6-7307</strain>
    </source>
</reference>
<gene>
    <name evidence="2" type="ORF">IAC80_03790</name>
</gene>
<evidence type="ECO:0000259" key="1">
    <source>
        <dbReference type="SMART" id="SM00226"/>
    </source>
</evidence>
<feature type="domain" description="Phosphotyrosine protein phosphatase I" evidence="1">
    <location>
        <begin position="5"/>
        <end position="145"/>
    </location>
</feature>
<dbReference type="PANTHER" id="PTHR11717:SF31">
    <property type="entry name" value="LOW MOLECULAR WEIGHT PROTEIN-TYROSINE-PHOSPHATASE ETP-RELATED"/>
    <property type="match status" value="1"/>
</dbReference>
<protein>
    <submittedName>
        <fullName evidence="2">Phosphotyrosine protein phosphatase</fullName>
    </submittedName>
</protein>
<sequence length="153" mass="17302">MKKYDKLIFVSGSDTSTSPMAEAILQSKYLLEDILVDSKGLVVLFPEPINPKAEAVLVSNGLSMKDHTSEPLSPEDFDERTLILTMDYAQKEKILTDYDKVKNVYTVGEYIKKNDEIRDPYGGDLSDYGRCFEQLRALITELVVVLNEEELLS</sequence>
<accession>A0A9D1NXT5</accession>
<dbReference type="InterPro" id="IPR036196">
    <property type="entry name" value="Ptyr_pPase_sf"/>
</dbReference>
<dbReference type="SUPFAM" id="SSF52788">
    <property type="entry name" value="Phosphotyrosine protein phosphatases I"/>
    <property type="match status" value="1"/>
</dbReference>
<dbReference type="InterPro" id="IPR050438">
    <property type="entry name" value="LMW_PTPase"/>
</dbReference>
<dbReference type="EMBL" id="DVOS01000037">
    <property type="protein sequence ID" value="HIV23043.1"/>
    <property type="molecule type" value="Genomic_DNA"/>
</dbReference>
<name>A0A9D1NXT5_9FIRM</name>